<dbReference type="Gene3D" id="3.30.70.330">
    <property type="match status" value="2"/>
</dbReference>
<dbReference type="PROSITE" id="PS50102">
    <property type="entry name" value="RRM"/>
    <property type="match status" value="2"/>
</dbReference>
<evidence type="ECO:0000256" key="4">
    <source>
        <dbReference type="SAM" id="MobiDB-lite"/>
    </source>
</evidence>
<accession>A0A0G4HRI2</accession>
<evidence type="ECO:0000259" key="5">
    <source>
        <dbReference type="PROSITE" id="PS50102"/>
    </source>
</evidence>
<dbReference type="SMART" id="SM00360">
    <property type="entry name" value="RRM"/>
    <property type="match status" value="2"/>
</dbReference>
<reference evidence="6" key="1">
    <citation type="submission" date="2014-11" db="EMBL/GenBank/DDBJ databases">
        <authorList>
            <person name="Otto D Thomas"/>
            <person name="Naeem Raeece"/>
        </authorList>
    </citation>
    <scope>NUCLEOTIDE SEQUENCE</scope>
</reference>
<dbReference type="GO" id="GO:0003729">
    <property type="term" value="F:mRNA binding"/>
    <property type="evidence" value="ECO:0007669"/>
    <property type="project" value="TreeGrafter"/>
</dbReference>
<evidence type="ECO:0000256" key="1">
    <source>
        <dbReference type="ARBA" id="ARBA00022737"/>
    </source>
</evidence>
<dbReference type="InterPro" id="IPR035979">
    <property type="entry name" value="RBD_domain_sf"/>
</dbReference>
<dbReference type="AlphaFoldDB" id="A0A0G4HRI2"/>
<evidence type="ECO:0000313" key="6">
    <source>
        <dbReference type="EMBL" id="CEM47002.1"/>
    </source>
</evidence>
<dbReference type="PANTHER" id="PTHR48032:SF6">
    <property type="entry name" value="RNA-BINDING (RRM_RBD_RNP MOTIFS) FAMILY PROTEIN"/>
    <property type="match status" value="1"/>
</dbReference>
<keyword evidence="2 3" id="KW-0694">RNA-binding</keyword>
<dbReference type="InterPro" id="IPR012677">
    <property type="entry name" value="Nucleotide-bd_a/b_plait_sf"/>
</dbReference>
<dbReference type="VEuPathDB" id="CryptoDB:Cvel_8129"/>
<proteinExistence type="predicted"/>
<feature type="domain" description="RRM" evidence="5">
    <location>
        <begin position="116"/>
        <end position="193"/>
    </location>
</feature>
<evidence type="ECO:0000256" key="3">
    <source>
        <dbReference type="PROSITE-ProRule" id="PRU00176"/>
    </source>
</evidence>
<dbReference type="InterPro" id="IPR000504">
    <property type="entry name" value="RRM_dom"/>
</dbReference>
<dbReference type="GO" id="GO:0006417">
    <property type="term" value="P:regulation of translation"/>
    <property type="evidence" value="ECO:0007669"/>
    <property type="project" value="TreeGrafter"/>
</dbReference>
<protein>
    <recommendedName>
        <fullName evidence="5">RRM domain-containing protein</fullName>
    </recommendedName>
</protein>
<feature type="region of interest" description="Disordered" evidence="4">
    <location>
        <begin position="522"/>
        <end position="547"/>
    </location>
</feature>
<keyword evidence="1" id="KW-0677">Repeat</keyword>
<feature type="domain" description="RRM" evidence="5">
    <location>
        <begin position="16"/>
        <end position="94"/>
    </location>
</feature>
<name>A0A0G4HRI2_9ALVE</name>
<evidence type="ECO:0000256" key="2">
    <source>
        <dbReference type="ARBA" id="ARBA00022884"/>
    </source>
</evidence>
<dbReference type="EMBL" id="CDMZ01003613">
    <property type="protein sequence ID" value="CEM47002.1"/>
    <property type="molecule type" value="Genomic_DNA"/>
</dbReference>
<dbReference type="Pfam" id="PF00076">
    <property type="entry name" value="RRM_1"/>
    <property type="match status" value="2"/>
</dbReference>
<dbReference type="PANTHER" id="PTHR48032">
    <property type="entry name" value="RNA-BINDING PROTEIN MUSASHI HOMOLOG RBP6"/>
    <property type="match status" value="1"/>
</dbReference>
<gene>
    <name evidence="6" type="ORF">Cvel_8129</name>
</gene>
<sequence length="567" mass="59728">MSPDSTGGGGGVINPKKIFVGNLNFTTTEKRLTLYFSAFGALEDTVIVTDKMTGNSRGFGFVIFGDEKSADACLQHKTPHVIDGAQLEVRRAMPKKDLQKGPDGAAESEKALQQSKRVFLGGLGEGVSEDAVRAYFSRMGKLTEVKFMYERETGKFRGFGFLVFETSQSANAAVGFHTINGKSCNVKKAFSQTPGVGGGGAAGVGPGILAPAPVPLGTGPKPTIVYSGRPARPPPPPVRVPVGPSAAAAVLPAPAVPPRMQLYSMEPVGGYPEVLEPHIEPAPPHVPQIVYPSSSTGPPPPGPPTVIHTQAQPHELHPYQPHQPQPGQRPVLYTVHPPHGATPGSVPSVIGIPSHSQQAGTQVSGFRKEIPPRAQRPPGAPSVYAVNRQQHNAYHDPTATTSAHYVEVAPESSYLIEAPRGPMMNGLATTAVAPPSHGYGPTVLVPGGAAVLELQQPQQHAAPPPEIYSVPENGNGILQYPSGASVYPQPHARQRERPGPYVVGPTANASVGVAPQGAGLGVRPRPQQHYPAPSRGVHRPPPARPQVYTTTSHVKRDGYGPLRRIGY</sequence>
<dbReference type="SUPFAM" id="SSF54928">
    <property type="entry name" value="RNA-binding domain, RBD"/>
    <property type="match status" value="2"/>
</dbReference>
<organism evidence="6">
    <name type="scientific">Chromera velia CCMP2878</name>
    <dbReference type="NCBI Taxonomy" id="1169474"/>
    <lineage>
        <taxon>Eukaryota</taxon>
        <taxon>Sar</taxon>
        <taxon>Alveolata</taxon>
        <taxon>Colpodellida</taxon>
        <taxon>Chromeraceae</taxon>
        <taxon>Chromera</taxon>
    </lineage>
</organism>